<proteinExistence type="predicted"/>
<gene>
    <name evidence="3" type="ORF">CUNI_LOCUS1806</name>
</gene>
<dbReference type="Pfam" id="PF13202">
    <property type="entry name" value="EF-hand_5"/>
    <property type="match status" value="1"/>
</dbReference>
<dbReference type="InterPro" id="IPR018247">
    <property type="entry name" value="EF_Hand_1_Ca_BS"/>
</dbReference>
<evidence type="ECO:0000313" key="4">
    <source>
        <dbReference type="Proteomes" id="UP000678393"/>
    </source>
</evidence>
<dbReference type="Gene3D" id="1.10.238.10">
    <property type="entry name" value="EF-hand"/>
    <property type="match status" value="1"/>
</dbReference>
<dbReference type="SUPFAM" id="SSF47473">
    <property type="entry name" value="EF-hand"/>
    <property type="match status" value="1"/>
</dbReference>
<organism evidence="3 4">
    <name type="scientific">Candidula unifasciata</name>
    <dbReference type="NCBI Taxonomy" id="100452"/>
    <lineage>
        <taxon>Eukaryota</taxon>
        <taxon>Metazoa</taxon>
        <taxon>Spiralia</taxon>
        <taxon>Lophotrochozoa</taxon>
        <taxon>Mollusca</taxon>
        <taxon>Gastropoda</taxon>
        <taxon>Heterobranchia</taxon>
        <taxon>Euthyneura</taxon>
        <taxon>Panpulmonata</taxon>
        <taxon>Eupulmonata</taxon>
        <taxon>Stylommatophora</taxon>
        <taxon>Helicina</taxon>
        <taxon>Helicoidea</taxon>
        <taxon>Geomitridae</taxon>
        <taxon>Candidula</taxon>
    </lineage>
</organism>
<reference evidence="3" key="1">
    <citation type="submission" date="2021-04" db="EMBL/GenBank/DDBJ databases">
        <authorList>
            <consortium name="Molecular Ecology Group"/>
        </authorList>
    </citation>
    <scope>NUCLEOTIDE SEQUENCE</scope>
</reference>
<dbReference type="PROSITE" id="PS00018">
    <property type="entry name" value="EF_HAND_1"/>
    <property type="match status" value="1"/>
</dbReference>
<dbReference type="AlphaFoldDB" id="A0A8S3YIR2"/>
<dbReference type="EMBL" id="CAJHNH020000224">
    <property type="protein sequence ID" value="CAG5116248.1"/>
    <property type="molecule type" value="Genomic_DNA"/>
</dbReference>
<accession>A0A8S3YIR2</accession>
<evidence type="ECO:0000256" key="1">
    <source>
        <dbReference type="ARBA" id="ARBA00022837"/>
    </source>
</evidence>
<evidence type="ECO:0000259" key="2">
    <source>
        <dbReference type="PROSITE" id="PS50222"/>
    </source>
</evidence>
<evidence type="ECO:0000313" key="3">
    <source>
        <dbReference type="EMBL" id="CAG5116248.1"/>
    </source>
</evidence>
<comment type="caution">
    <text evidence="3">The sequence shown here is derived from an EMBL/GenBank/DDBJ whole genome shotgun (WGS) entry which is preliminary data.</text>
</comment>
<keyword evidence="1" id="KW-0106">Calcium</keyword>
<dbReference type="InterPro" id="IPR002048">
    <property type="entry name" value="EF_hand_dom"/>
</dbReference>
<name>A0A8S3YIR2_9EUPU</name>
<dbReference type="Proteomes" id="UP000678393">
    <property type="component" value="Unassembled WGS sequence"/>
</dbReference>
<keyword evidence="4" id="KW-1185">Reference proteome</keyword>
<protein>
    <recommendedName>
        <fullName evidence="2">EF-hand domain-containing protein</fullName>
    </recommendedName>
</protein>
<dbReference type="InterPro" id="IPR011992">
    <property type="entry name" value="EF-hand-dom_pair"/>
</dbReference>
<sequence>LIDTNKDGTMTRQEMKENLHLMSTDLAGKEDDVLHFLDIDEDGEVSPCDNEVDIKLIDKDRNGLKSKEEYRRYIGKRCRSRKGR</sequence>
<dbReference type="GO" id="GO:0005509">
    <property type="term" value="F:calcium ion binding"/>
    <property type="evidence" value="ECO:0007669"/>
    <property type="project" value="InterPro"/>
</dbReference>
<feature type="domain" description="EF-hand" evidence="2">
    <location>
        <begin position="1"/>
        <end position="25"/>
    </location>
</feature>
<dbReference type="PROSITE" id="PS50222">
    <property type="entry name" value="EF_HAND_2"/>
    <property type="match status" value="1"/>
</dbReference>
<feature type="non-terminal residue" evidence="3">
    <location>
        <position position="84"/>
    </location>
</feature>